<feature type="transmembrane region" description="Helical" evidence="1">
    <location>
        <begin position="6"/>
        <end position="23"/>
    </location>
</feature>
<dbReference type="RefSeq" id="WP_121853389.1">
    <property type="nucleotide sequence ID" value="NZ_CP037952.1"/>
</dbReference>
<reference evidence="2 3" key="1">
    <citation type="submission" date="2018-09" db="EMBL/GenBank/DDBJ databases">
        <title>Phylogeny of the Shewanellaceae, and recommendation for two new genera, Pseudoshewanella and Parashewanella.</title>
        <authorList>
            <person name="Wang G."/>
        </authorList>
    </citation>
    <scope>NUCLEOTIDE SEQUENCE [LARGE SCALE GENOMIC DNA]</scope>
    <source>
        <strain evidence="2 3">KCTC 22492</strain>
    </source>
</reference>
<keyword evidence="3" id="KW-1185">Reference proteome</keyword>
<dbReference type="OrthoDB" id="677174at2"/>
<dbReference type="AlphaFoldDB" id="A0A3A6TTW8"/>
<sequence>MESINWLEMLGYFASLLIAISLMMKNIIWLRWINFSGCFLFVIYGVDISAWPVVGMNSAICFINLYHLYHIYQQSKPD</sequence>
<comment type="caution">
    <text evidence="2">The sequence shown here is derived from an EMBL/GenBank/DDBJ whole genome shotgun (WGS) entry which is preliminary data.</text>
</comment>
<evidence type="ECO:0000313" key="3">
    <source>
        <dbReference type="Proteomes" id="UP000273022"/>
    </source>
</evidence>
<organism evidence="2 3">
    <name type="scientific">Parashewanella spongiae</name>
    <dbReference type="NCBI Taxonomy" id="342950"/>
    <lineage>
        <taxon>Bacteria</taxon>
        <taxon>Pseudomonadati</taxon>
        <taxon>Pseudomonadota</taxon>
        <taxon>Gammaproteobacteria</taxon>
        <taxon>Alteromonadales</taxon>
        <taxon>Shewanellaceae</taxon>
        <taxon>Parashewanella</taxon>
    </lineage>
</organism>
<evidence type="ECO:0000256" key="1">
    <source>
        <dbReference type="SAM" id="Phobius"/>
    </source>
</evidence>
<evidence type="ECO:0000313" key="2">
    <source>
        <dbReference type="EMBL" id="RJY16355.1"/>
    </source>
</evidence>
<gene>
    <name evidence="2" type="ORF">D5R81_09410</name>
</gene>
<protein>
    <submittedName>
        <fullName evidence="2">Uroporphyrinogen decarboxylase</fullName>
    </submittedName>
</protein>
<keyword evidence="1" id="KW-0472">Membrane</keyword>
<dbReference type="Proteomes" id="UP000273022">
    <property type="component" value="Unassembled WGS sequence"/>
</dbReference>
<accession>A0A3A6TTW8</accession>
<keyword evidence="1" id="KW-1133">Transmembrane helix</keyword>
<name>A0A3A6TTW8_9GAMM</name>
<proteinExistence type="predicted"/>
<dbReference type="EMBL" id="QYYH01000049">
    <property type="protein sequence ID" value="RJY16355.1"/>
    <property type="molecule type" value="Genomic_DNA"/>
</dbReference>
<feature type="transmembrane region" description="Helical" evidence="1">
    <location>
        <begin position="50"/>
        <end position="69"/>
    </location>
</feature>
<keyword evidence="1" id="KW-0812">Transmembrane</keyword>